<keyword evidence="5 9" id="KW-0195">Cyclin</keyword>
<comment type="subcellular location">
    <subcellularLocation>
        <location evidence="1">Nucleus</location>
    </subcellularLocation>
</comment>
<dbReference type="GO" id="GO:0005634">
    <property type="term" value="C:nucleus"/>
    <property type="evidence" value="ECO:0007669"/>
    <property type="project" value="UniProtKB-SubCell"/>
</dbReference>
<evidence type="ECO:0000256" key="4">
    <source>
        <dbReference type="ARBA" id="ARBA00023015"/>
    </source>
</evidence>
<keyword evidence="8" id="KW-0539">Nucleus</keyword>
<gene>
    <name evidence="11" type="ORF">EX895_003694</name>
</gene>
<feature type="domain" description="Cyclin-like" evidence="10">
    <location>
        <begin position="243"/>
        <end position="321"/>
    </location>
</feature>
<keyword evidence="12" id="KW-1185">Reference proteome</keyword>
<dbReference type="SMART" id="SM00385">
    <property type="entry name" value="CYCLIN"/>
    <property type="match status" value="2"/>
</dbReference>
<reference evidence="11 12" key="1">
    <citation type="submission" date="2019-05" db="EMBL/GenBank/DDBJ databases">
        <title>Sporisorium graminicola CBS 10092 draft sequencing and annotation.</title>
        <authorList>
            <person name="Solano-Gonzalez S."/>
            <person name="Caddick M.X."/>
            <person name="Darby A."/>
        </authorList>
    </citation>
    <scope>NUCLEOTIDE SEQUENCE [LARGE SCALE GENOMIC DNA]</scope>
    <source>
        <strain evidence="11 12">CBS 10092</strain>
    </source>
</reference>
<dbReference type="GO" id="GO:0016538">
    <property type="term" value="F:cyclin-dependent protein serine/threonine kinase regulator activity"/>
    <property type="evidence" value="ECO:0007669"/>
    <property type="project" value="InterPro"/>
</dbReference>
<keyword evidence="6" id="KW-0010">Activator</keyword>
<sequence length="428" mass="47387">MTTTTTATTIPIVTNPHPHTNEDTNMSANYWASTQCNNWLLDRPQLELARKEDLKYATRIECAALGVFFSNLLSTMCKRLNLRQRIVATSNIFFRRFFSKNSYCALDPFLVCATCVYVAAKVEESPIHIKSAVAEATRTFQEVGFRSLPSENSSLAEMEFYLVEEMEFDMIVYHAYRSLIKLFEAYGAGRDGSSSSSSIGAVGGQTMGLGLEIEAFGVVKGLAGAEEQQASLGLQSAASGGGETARLAEFDEQVLQLSWFILNDTYKTDIPLMYPPYMVALASLWLALGLHTPSSERITTSMQNAQHKRHQHQQQLDHLLNDPTSTPADLNTLYRGESQMYDATTPSQEALTFFASLNVNLALLSEVVQQMVSGYTLQNQVSALVGDGAGMVKLLDRMREARRLDLVDRARENAGTGAVAVEKRRLNR</sequence>
<protein>
    <recommendedName>
        <fullName evidence="10">Cyclin-like domain-containing protein</fullName>
    </recommendedName>
</protein>
<evidence type="ECO:0000256" key="1">
    <source>
        <dbReference type="ARBA" id="ARBA00004123"/>
    </source>
</evidence>
<dbReference type="CDD" id="cd20513">
    <property type="entry name" value="CYCLIN_CCNC_rpt1"/>
    <property type="match status" value="1"/>
</dbReference>
<dbReference type="KEGG" id="sgra:EX895_003694"/>
<dbReference type="SUPFAM" id="SSF47954">
    <property type="entry name" value="Cyclin-like"/>
    <property type="match status" value="2"/>
</dbReference>
<dbReference type="Gene3D" id="1.10.472.10">
    <property type="entry name" value="Cyclin-like"/>
    <property type="match status" value="2"/>
</dbReference>
<dbReference type="OrthoDB" id="10266018at2759"/>
<evidence type="ECO:0000256" key="5">
    <source>
        <dbReference type="ARBA" id="ARBA00023127"/>
    </source>
</evidence>
<comment type="similarity">
    <text evidence="2">Belongs to the cyclin family. Cyclin C subfamily.</text>
</comment>
<accession>A0A4U7KSM4</accession>
<dbReference type="Pfam" id="PF00134">
    <property type="entry name" value="Cyclin_N"/>
    <property type="match status" value="1"/>
</dbReference>
<comment type="caution">
    <text evidence="11">The sequence shown here is derived from an EMBL/GenBank/DDBJ whole genome shotgun (WGS) entry which is preliminary data.</text>
</comment>
<dbReference type="PANTHER" id="PTHR10026">
    <property type="entry name" value="CYCLIN"/>
    <property type="match status" value="1"/>
</dbReference>
<dbReference type="InterPro" id="IPR006671">
    <property type="entry name" value="Cyclin_N"/>
</dbReference>
<proteinExistence type="inferred from homology"/>
<evidence type="ECO:0000256" key="7">
    <source>
        <dbReference type="ARBA" id="ARBA00023163"/>
    </source>
</evidence>
<evidence type="ECO:0000313" key="11">
    <source>
        <dbReference type="EMBL" id="TKY87017.1"/>
    </source>
</evidence>
<evidence type="ECO:0000256" key="6">
    <source>
        <dbReference type="ARBA" id="ARBA00023159"/>
    </source>
</evidence>
<evidence type="ECO:0000256" key="9">
    <source>
        <dbReference type="RuleBase" id="RU000383"/>
    </source>
</evidence>
<evidence type="ECO:0000259" key="10">
    <source>
        <dbReference type="SMART" id="SM00385"/>
    </source>
</evidence>
<dbReference type="InterPro" id="IPR036915">
    <property type="entry name" value="Cyclin-like_sf"/>
</dbReference>
<dbReference type="AlphaFoldDB" id="A0A4U7KSM4"/>
<feature type="domain" description="Cyclin-like" evidence="10">
    <location>
        <begin position="71"/>
        <end position="164"/>
    </location>
</feature>
<evidence type="ECO:0000256" key="8">
    <source>
        <dbReference type="ARBA" id="ARBA00023242"/>
    </source>
</evidence>
<organism evidence="11 12">
    <name type="scientific">Sporisorium graminicola</name>
    <dbReference type="NCBI Taxonomy" id="280036"/>
    <lineage>
        <taxon>Eukaryota</taxon>
        <taxon>Fungi</taxon>
        <taxon>Dikarya</taxon>
        <taxon>Basidiomycota</taxon>
        <taxon>Ustilaginomycotina</taxon>
        <taxon>Ustilaginomycetes</taxon>
        <taxon>Ustilaginales</taxon>
        <taxon>Ustilaginaceae</taxon>
        <taxon>Sporisorium</taxon>
    </lineage>
</organism>
<keyword evidence="3" id="KW-0678">Repressor</keyword>
<dbReference type="InterPro" id="IPR013763">
    <property type="entry name" value="Cyclin-like_dom"/>
</dbReference>
<dbReference type="FunFam" id="1.10.472.10:FF:000076">
    <property type="entry name" value="RNA polymerase II holoenzyme cyclin-like subunit"/>
    <property type="match status" value="1"/>
</dbReference>
<dbReference type="EMBL" id="SRRM01000014">
    <property type="protein sequence ID" value="TKY87017.1"/>
    <property type="molecule type" value="Genomic_DNA"/>
</dbReference>
<keyword evidence="7" id="KW-0804">Transcription</keyword>
<dbReference type="GO" id="GO:0006357">
    <property type="term" value="P:regulation of transcription by RNA polymerase II"/>
    <property type="evidence" value="ECO:0007669"/>
    <property type="project" value="InterPro"/>
</dbReference>
<evidence type="ECO:0000313" key="12">
    <source>
        <dbReference type="Proteomes" id="UP000306050"/>
    </source>
</evidence>
<dbReference type="RefSeq" id="XP_029739002.1">
    <property type="nucleotide sequence ID" value="XM_029884292.1"/>
</dbReference>
<dbReference type="GeneID" id="40726589"/>
<evidence type="ECO:0000256" key="3">
    <source>
        <dbReference type="ARBA" id="ARBA00022491"/>
    </source>
</evidence>
<dbReference type="Proteomes" id="UP000306050">
    <property type="component" value="Chromosome SGRAM_22"/>
</dbReference>
<dbReference type="InterPro" id="IPR043198">
    <property type="entry name" value="Cyclin/Ssn8"/>
</dbReference>
<keyword evidence="4" id="KW-0805">Transcription regulation</keyword>
<evidence type="ECO:0000256" key="2">
    <source>
        <dbReference type="ARBA" id="ARBA00008638"/>
    </source>
</evidence>
<name>A0A4U7KSM4_9BASI</name>